<feature type="transmembrane region" description="Helical" evidence="1">
    <location>
        <begin position="50"/>
        <end position="72"/>
    </location>
</feature>
<dbReference type="Proteomes" id="UP001549055">
    <property type="component" value="Unassembled WGS sequence"/>
</dbReference>
<proteinExistence type="predicted"/>
<dbReference type="InterPro" id="IPR025134">
    <property type="entry name" value="DUF4059"/>
</dbReference>
<evidence type="ECO:0000313" key="3">
    <source>
        <dbReference type="Proteomes" id="UP001549055"/>
    </source>
</evidence>
<feature type="transmembrane region" description="Helical" evidence="1">
    <location>
        <begin position="6"/>
        <end position="29"/>
    </location>
</feature>
<keyword evidence="1" id="KW-0472">Membrane</keyword>
<keyword evidence="1" id="KW-0812">Transmembrane</keyword>
<dbReference type="RefSeq" id="WP_253365289.1">
    <property type="nucleotide sequence ID" value="NZ_JALJXU010000005.1"/>
</dbReference>
<keyword evidence="1" id="KW-1133">Transmembrane helix</keyword>
<accession>A0ABV2JL03</accession>
<dbReference type="EMBL" id="JBEPMK010000004">
    <property type="protein sequence ID" value="MET3644582.1"/>
    <property type="molecule type" value="Genomic_DNA"/>
</dbReference>
<evidence type="ECO:0008006" key="4">
    <source>
        <dbReference type="Google" id="ProtNLM"/>
    </source>
</evidence>
<name>A0ABV2JL03_9STRE</name>
<keyword evidence="3" id="KW-1185">Reference proteome</keyword>
<reference evidence="2 3" key="1">
    <citation type="submission" date="2024-06" db="EMBL/GenBank/DDBJ databases">
        <title>Genomic Encyclopedia of Type Strains, Phase IV (KMG-IV): sequencing the most valuable type-strain genomes for metagenomic binning, comparative biology and taxonomic classification.</title>
        <authorList>
            <person name="Goeker M."/>
        </authorList>
    </citation>
    <scope>NUCLEOTIDE SEQUENCE [LARGE SCALE GENOMIC DNA]</scope>
    <source>
        <strain evidence="2 3">DSM 15349</strain>
    </source>
</reference>
<protein>
    <recommendedName>
        <fullName evidence="4">DUF4059 family protein</fullName>
    </recommendedName>
</protein>
<evidence type="ECO:0000313" key="2">
    <source>
        <dbReference type="EMBL" id="MET3644582.1"/>
    </source>
</evidence>
<comment type="caution">
    <text evidence="2">The sequence shown here is derived from an EMBL/GenBank/DDBJ whole genome shotgun (WGS) entry which is preliminary data.</text>
</comment>
<gene>
    <name evidence="2" type="ORF">ABID27_001209</name>
</gene>
<organism evidence="2 3">
    <name type="scientific">Streptococcus gallinaceus</name>
    <dbReference type="NCBI Taxonomy" id="165758"/>
    <lineage>
        <taxon>Bacteria</taxon>
        <taxon>Bacillati</taxon>
        <taxon>Bacillota</taxon>
        <taxon>Bacilli</taxon>
        <taxon>Lactobacillales</taxon>
        <taxon>Streptococcaceae</taxon>
        <taxon>Streptococcus</taxon>
    </lineage>
</organism>
<evidence type="ECO:0000256" key="1">
    <source>
        <dbReference type="SAM" id="Phobius"/>
    </source>
</evidence>
<sequence>MLQTILGFYLQSLLFSAIIVVVMSLIWFARRAGKGLDQTVNDRRQFLIDLLMINIMTIPILAFGIVGILIMFRV</sequence>
<dbReference type="Pfam" id="PF13268">
    <property type="entry name" value="DUF4059"/>
    <property type="match status" value="1"/>
</dbReference>